<dbReference type="EMBL" id="CAEZSN010000001">
    <property type="protein sequence ID" value="CAB4533132.1"/>
    <property type="molecule type" value="Genomic_DNA"/>
</dbReference>
<evidence type="ECO:0000313" key="1">
    <source>
        <dbReference type="EMBL" id="CAB4533132.1"/>
    </source>
</evidence>
<dbReference type="AlphaFoldDB" id="A0A6J6B253"/>
<organism evidence="1">
    <name type="scientific">freshwater metagenome</name>
    <dbReference type="NCBI Taxonomy" id="449393"/>
    <lineage>
        <taxon>unclassified sequences</taxon>
        <taxon>metagenomes</taxon>
        <taxon>ecological metagenomes</taxon>
    </lineage>
</organism>
<reference evidence="1" key="1">
    <citation type="submission" date="2020-05" db="EMBL/GenBank/DDBJ databases">
        <authorList>
            <person name="Chiriac C."/>
            <person name="Salcher M."/>
            <person name="Ghai R."/>
            <person name="Kavagutti S V."/>
        </authorList>
    </citation>
    <scope>NUCLEOTIDE SEQUENCE</scope>
</reference>
<sequence length="167" mass="18388">MSNPYLVPIHELMHRPGALRRIELTFPAPEALDNGFAAIAKGAEIDIDGRVESVHEGVLVTANVQSEAKTECSRCLDPLELDVDVEFQELFAYSLTDEDDLVITDDSIDLEQVVRDAVVLSLPFQPICSSDCEGLCADCGAKLKDNPQHAHEATVDPRWNALKNLME</sequence>
<dbReference type="PANTHER" id="PTHR34374:SF1">
    <property type="entry name" value="LARGE RIBOSOMAL RNA SUBUNIT ACCUMULATION PROTEIN YCED HOMOLOG 1, CHLOROPLASTIC"/>
    <property type="match status" value="1"/>
</dbReference>
<dbReference type="EMBL" id="CAEZUR010000004">
    <property type="protein sequence ID" value="CAB4600180.1"/>
    <property type="molecule type" value="Genomic_DNA"/>
</dbReference>
<proteinExistence type="predicted"/>
<protein>
    <submittedName>
        <fullName evidence="1">Unannotated protein</fullName>
    </submittedName>
</protein>
<gene>
    <name evidence="1" type="ORF">UFOPK1433_00026</name>
    <name evidence="2" type="ORF">UFOPK1843_00081</name>
</gene>
<dbReference type="InterPro" id="IPR003772">
    <property type="entry name" value="YceD"/>
</dbReference>
<dbReference type="Pfam" id="PF02620">
    <property type="entry name" value="YceD"/>
    <property type="match status" value="1"/>
</dbReference>
<dbReference type="PANTHER" id="PTHR34374">
    <property type="entry name" value="LARGE RIBOSOMAL RNA SUBUNIT ACCUMULATION PROTEIN YCED HOMOLOG 1, CHLOROPLASTIC"/>
    <property type="match status" value="1"/>
</dbReference>
<name>A0A6J6B253_9ZZZZ</name>
<accession>A0A6J6B253</accession>
<evidence type="ECO:0000313" key="2">
    <source>
        <dbReference type="EMBL" id="CAB4600180.1"/>
    </source>
</evidence>